<proteinExistence type="predicted"/>
<dbReference type="EMBL" id="BARS01050352">
    <property type="protein sequence ID" value="GAG47673.1"/>
    <property type="molecule type" value="Genomic_DNA"/>
</dbReference>
<protein>
    <submittedName>
        <fullName evidence="1">Uncharacterized protein</fullName>
    </submittedName>
</protein>
<comment type="caution">
    <text evidence="1">The sequence shown here is derived from an EMBL/GenBank/DDBJ whole genome shotgun (WGS) entry which is preliminary data.</text>
</comment>
<reference evidence="1" key="1">
    <citation type="journal article" date="2014" name="Front. Microbiol.">
        <title>High frequency of phylogenetically diverse reductive dehalogenase-homologous genes in deep subseafloor sedimentary metagenomes.</title>
        <authorList>
            <person name="Kawai M."/>
            <person name="Futagami T."/>
            <person name="Toyoda A."/>
            <person name="Takaki Y."/>
            <person name="Nishi S."/>
            <person name="Hori S."/>
            <person name="Arai W."/>
            <person name="Tsubouchi T."/>
            <person name="Morono Y."/>
            <person name="Uchiyama I."/>
            <person name="Ito T."/>
            <person name="Fujiyama A."/>
            <person name="Inagaki F."/>
            <person name="Takami H."/>
        </authorList>
    </citation>
    <scope>NUCLEOTIDE SEQUENCE</scope>
    <source>
        <strain evidence="1">Expedition CK06-06</strain>
    </source>
</reference>
<name>X0YGB9_9ZZZZ</name>
<dbReference type="AlphaFoldDB" id="X0YGB9"/>
<gene>
    <name evidence="1" type="ORF">S01H1_75191</name>
</gene>
<sequence>MNKVKAVEEFEVSTMDPALVGHEGRKIVGIVLPSSVLVSFLRFKCEDIGCTLEMTGEQARELHKKLGEKI</sequence>
<organism evidence="1">
    <name type="scientific">marine sediment metagenome</name>
    <dbReference type="NCBI Taxonomy" id="412755"/>
    <lineage>
        <taxon>unclassified sequences</taxon>
        <taxon>metagenomes</taxon>
        <taxon>ecological metagenomes</taxon>
    </lineage>
</organism>
<accession>X0YGB9</accession>
<evidence type="ECO:0000313" key="1">
    <source>
        <dbReference type="EMBL" id="GAG47673.1"/>
    </source>
</evidence>